<evidence type="ECO:0000313" key="2">
    <source>
        <dbReference type="EMBL" id="EBL9716090.1"/>
    </source>
</evidence>
<keyword evidence="1" id="KW-1133">Transmembrane helix</keyword>
<proteinExistence type="predicted"/>
<feature type="transmembrane region" description="Helical" evidence="1">
    <location>
        <begin position="75"/>
        <end position="101"/>
    </location>
</feature>
<reference evidence="2" key="1">
    <citation type="submission" date="2018-06" db="EMBL/GenBank/DDBJ databases">
        <authorList>
            <consortium name="PulseNet: The National Subtyping Network for Foodborne Disease Surveillance"/>
            <person name="Tarr C.L."/>
            <person name="Trees E."/>
            <person name="Katz L.S."/>
            <person name="Carleton-Romer H.A."/>
            <person name="Stroika S."/>
            <person name="Kucerova Z."/>
            <person name="Roache K.F."/>
            <person name="Sabol A.L."/>
            <person name="Besser J."/>
            <person name="Gerner-Smidt P."/>
        </authorList>
    </citation>
    <scope>NUCLEOTIDE SEQUENCE</scope>
    <source>
        <strain evidence="2">PNUSAS039070</strain>
    </source>
</reference>
<organism evidence="2">
    <name type="scientific">Salmonella enterica</name>
    <name type="common">Salmonella choleraesuis</name>
    <dbReference type="NCBI Taxonomy" id="28901"/>
    <lineage>
        <taxon>Bacteria</taxon>
        <taxon>Pseudomonadati</taxon>
        <taxon>Pseudomonadota</taxon>
        <taxon>Gammaproteobacteria</taxon>
        <taxon>Enterobacterales</taxon>
        <taxon>Enterobacteriaceae</taxon>
        <taxon>Salmonella</taxon>
    </lineage>
</organism>
<feature type="non-terminal residue" evidence="2">
    <location>
        <position position="141"/>
    </location>
</feature>
<keyword evidence="1" id="KW-0472">Membrane</keyword>
<evidence type="ECO:0000256" key="1">
    <source>
        <dbReference type="SAM" id="Phobius"/>
    </source>
</evidence>
<protein>
    <submittedName>
        <fullName evidence="2">Uncharacterized protein</fullName>
    </submittedName>
</protein>
<dbReference type="PROSITE" id="PS51257">
    <property type="entry name" value="PROKAR_LIPOPROTEIN"/>
    <property type="match status" value="1"/>
</dbReference>
<accession>A0A5T5CN77</accession>
<gene>
    <name evidence="2" type="ORF">DOP33_22885</name>
</gene>
<dbReference type="AlphaFoldDB" id="A0A5T5CN77"/>
<comment type="caution">
    <text evidence="2">The sequence shown here is derived from an EMBL/GenBank/DDBJ whole genome shotgun (WGS) entry which is preliminary data.</text>
</comment>
<sequence>MACKCGPFLCPADEDRASPGLLYGMPLTGTACALRDFAHAQNHPSDRRPHANVNTPRRLPAATAVIPSQHSFSRFVLVIDGLLLIVVLWFVFFVVTCNGIYLMSGRSPASPENRAVVLRIESLRVSPLRASIPRPESKAQL</sequence>
<name>A0A5T5CN77_SALER</name>
<dbReference type="EMBL" id="AAGAUG010000100">
    <property type="protein sequence ID" value="EBL9716090.1"/>
    <property type="molecule type" value="Genomic_DNA"/>
</dbReference>
<keyword evidence="1" id="KW-0812">Transmembrane</keyword>